<dbReference type="SUPFAM" id="SSF50998">
    <property type="entry name" value="Quinoprotein alcohol dehydrogenase-like"/>
    <property type="match status" value="1"/>
</dbReference>
<dbReference type="Proteomes" id="UP001185092">
    <property type="component" value="Unassembled WGS sequence"/>
</dbReference>
<sequence>MKISIAFAFLSLLFFSCSPSEPIQEEFLLAGSGFDKIIQINRAGEILWEHPLEAGQECNSVVSMSGDRILYAHNTGAKIIDKSHQVLWQYHTPENSELQSVKELPNGNILLGQCGSPAKIMELDPSGNLLKQISFETGIENPHGQLRHVNKTKEGTYLLGLFDKECVLEIDENGQVLKSFDVQCPPFAVLPLSDSTWLVSGGDSNQIKFISTSDGRLIHKIEGKDVGLKLRFIAEMIPTEHNTLLVTNWGGHEPGVESTQVFEMDSNENVIWKLSEELPIGNISSISRVKN</sequence>
<dbReference type="AlphaFoldDB" id="A0AAE3XRQ3"/>
<accession>A0AAE3XRQ3</accession>
<dbReference type="InterPro" id="IPR011042">
    <property type="entry name" value="6-blade_b-propeller_TolB-like"/>
</dbReference>
<evidence type="ECO:0000313" key="1">
    <source>
        <dbReference type="EMBL" id="MDR6241533.1"/>
    </source>
</evidence>
<dbReference type="Gene3D" id="2.120.10.30">
    <property type="entry name" value="TolB, C-terminal domain"/>
    <property type="match status" value="1"/>
</dbReference>
<name>A0AAE3XRQ3_9BACT</name>
<dbReference type="PROSITE" id="PS51257">
    <property type="entry name" value="PROKAR_LIPOPROTEIN"/>
    <property type="match status" value="1"/>
</dbReference>
<proteinExistence type="predicted"/>
<dbReference type="Pfam" id="PF22701">
    <property type="entry name" value="Mala_s_1-like"/>
    <property type="match status" value="1"/>
</dbReference>
<comment type="caution">
    <text evidence="1">The sequence shown here is derived from an EMBL/GenBank/DDBJ whole genome shotgun (WGS) entry which is preliminary data.</text>
</comment>
<gene>
    <name evidence="1" type="ORF">HNQ88_004620</name>
</gene>
<dbReference type="InterPro" id="IPR011047">
    <property type="entry name" value="Quinoprotein_ADH-like_sf"/>
</dbReference>
<dbReference type="RefSeq" id="WP_309942387.1">
    <property type="nucleotide sequence ID" value="NZ_AP025307.1"/>
</dbReference>
<protein>
    <submittedName>
        <fullName evidence="1">Uncharacterized protein</fullName>
    </submittedName>
</protein>
<evidence type="ECO:0000313" key="2">
    <source>
        <dbReference type="Proteomes" id="UP001185092"/>
    </source>
</evidence>
<organism evidence="1 2">
    <name type="scientific">Aureibacter tunicatorum</name>
    <dbReference type="NCBI Taxonomy" id="866807"/>
    <lineage>
        <taxon>Bacteria</taxon>
        <taxon>Pseudomonadati</taxon>
        <taxon>Bacteroidota</taxon>
        <taxon>Cytophagia</taxon>
        <taxon>Cytophagales</taxon>
        <taxon>Persicobacteraceae</taxon>
        <taxon>Aureibacter</taxon>
    </lineage>
</organism>
<keyword evidence="2" id="KW-1185">Reference proteome</keyword>
<dbReference type="EMBL" id="JAVDQD010000009">
    <property type="protein sequence ID" value="MDR6241533.1"/>
    <property type="molecule type" value="Genomic_DNA"/>
</dbReference>
<reference evidence="1" key="1">
    <citation type="submission" date="2023-07" db="EMBL/GenBank/DDBJ databases">
        <title>Genomic Encyclopedia of Type Strains, Phase IV (KMG-IV): sequencing the most valuable type-strain genomes for metagenomic binning, comparative biology and taxonomic classification.</title>
        <authorList>
            <person name="Goeker M."/>
        </authorList>
    </citation>
    <scope>NUCLEOTIDE SEQUENCE</scope>
    <source>
        <strain evidence="1">DSM 26174</strain>
    </source>
</reference>
<dbReference type="InterPro" id="IPR054550">
    <property type="entry name" value="Mala_s_1-like"/>
</dbReference>